<protein>
    <recommendedName>
        <fullName evidence="2">Hpc2-related domain-containing protein</fullName>
    </recommendedName>
</protein>
<feature type="region of interest" description="Disordered" evidence="1">
    <location>
        <begin position="965"/>
        <end position="1055"/>
    </location>
</feature>
<dbReference type="SUPFAM" id="SSF56112">
    <property type="entry name" value="Protein kinase-like (PK-like)"/>
    <property type="match status" value="1"/>
</dbReference>
<feature type="compositionally biased region" description="Basic and acidic residues" evidence="1">
    <location>
        <begin position="1025"/>
        <end position="1037"/>
    </location>
</feature>
<evidence type="ECO:0000259" key="2">
    <source>
        <dbReference type="Pfam" id="PF08729"/>
    </source>
</evidence>
<feature type="region of interest" description="Disordered" evidence="1">
    <location>
        <begin position="445"/>
        <end position="669"/>
    </location>
</feature>
<reference evidence="3" key="1">
    <citation type="submission" date="2022-11" db="EMBL/GenBank/DDBJ databases">
        <title>Chromosomal genome sequence assembly and mating type (MAT) locus characterization of the leprose asexual lichenized fungus Lepraria neglecta (Nyl.) Erichsen.</title>
        <authorList>
            <person name="Allen J.L."/>
            <person name="Pfeffer B."/>
        </authorList>
    </citation>
    <scope>NUCLEOTIDE SEQUENCE</scope>
    <source>
        <strain evidence="3">Allen 5258</strain>
    </source>
</reference>
<feature type="domain" description="Hpc2-related" evidence="2">
    <location>
        <begin position="931"/>
        <end position="972"/>
    </location>
</feature>
<proteinExistence type="predicted"/>
<dbReference type="PANTHER" id="PTHR37542:SF3">
    <property type="entry name" value="PRION-INHIBITION AND PROPAGATION HELO DOMAIN-CONTAINING PROTEIN"/>
    <property type="match status" value="1"/>
</dbReference>
<dbReference type="InterPro" id="IPR014840">
    <property type="entry name" value="HRD"/>
</dbReference>
<feature type="compositionally biased region" description="Low complexity" evidence="1">
    <location>
        <begin position="560"/>
        <end position="574"/>
    </location>
</feature>
<organism evidence="3 4">
    <name type="scientific">Lepraria neglecta</name>
    <dbReference type="NCBI Taxonomy" id="209136"/>
    <lineage>
        <taxon>Eukaryota</taxon>
        <taxon>Fungi</taxon>
        <taxon>Dikarya</taxon>
        <taxon>Ascomycota</taxon>
        <taxon>Pezizomycotina</taxon>
        <taxon>Lecanoromycetes</taxon>
        <taxon>OSLEUM clade</taxon>
        <taxon>Lecanoromycetidae</taxon>
        <taxon>Lecanorales</taxon>
        <taxon>Lecanorineae</taxon>
        <taxon>Stereocaulaceae</taxon>
        <taxon>Lepraria</taxon>
    </lineage>
</organism>
<comment type="caution">
    <text evidence="3">The sequence shown here is derived from an EMBL/GenBank/DDBJ whole genome shotgun (WGS) entry which is preliminary data.</text>
</comment>
<name>A0AAE0DKT6_9LECA</name>
<dbReference type="AlphaFoldDB" id="A0AAE0DKT6"/>
<feature type="compositionally biased region" description="Polar residues" evidence="1">
    <location>
        <begin position="616"/>
        <end position="655"/>
    </location>
</feature>
<dbReference type="EMBL" id="JASNWA010000007">
    <property type="protein sequence ID" value="KAK3173499.1"/>
    <property type="molecule type" value="Genomic_DNA"/>
</dbReference>
<feature type="compositionally biased region" description="Gly residues" evidence="1">
    <location>
        <begin position="995"/>
        <end position="1006"/>
    </location>
</feature>
<feature type="region of interest" description="Disordered" evidence="1">
    <location>
        <begin position="751"/>
        <end position="802"/>
    </location>
</feature>
<gene>
    <name evidence="3" type="ORF">OEA41_006829</name>
</gene>
<feature type="compositionally biased region" description="Basic residues" evidence="1">
    <location>
        <begin position="537"/>
        <end position="555"/>
    </location>
</feature>
<dbReference type="Proteomes" id="UP001276659">
    <property type="component" value="Unassembled WGS sequence"/>
</dbReference>
<feature type="compositionally biased region" description="Polar residues" evidence="1">
    <location>
        <begin position="520"/>
        <end position="532"/>
    </location>
</feature>
<dbReference type="InterPro" id="IPR011009">
    <property type="entry name" value="Kinase-like_dom_sf"/>
</dbReference>
<dbReference type="PANTHER" id="PTHR37542">
    <property type="entry name" value="HELO DOMAIN-CONTAINING PROTEIN-RELATED"/>
    <property type="match status" value="1"/>
</dbReference>
<feature type="compositionally biased region" description="Pro residues" evidence="1">
    <location>
        <begin position="712"/>
        <end position="726"/>
    </location>
</feature>
<evidence type="ECO:0000313" key="3">
    <source>
        <dbReference type="EMBL" id="KAK3173499.1"/>
    </source>
</evidence>
<evidence type="ECO:0000256" key="1">
    <source>
        <dbReference type="SAM" id="MobiDB-lite"/>
    </source>
</evidence>
<feature type="compositionally biased region" description="Polar residues" evidence="1">
    <location>
        <begin position="771"/>
        <end position="782"/>
    </location>
</feature>
<feature type="compositionally biased region" description="Polar residues" evidence="1">
    <location>
        <begin position="474"/>
        <end position="489"/>
    </location>
</feature>
<evidence type="ECO:0000313" key="4">
    <source>
        <dbReference type="Proteomes" id="UP001276659"/>
    </source>
</evidence>
<accession>A0AAE0DKT6</accession>
<keyword evidence="4" id="KW-1185">Reference proteome</keyword>
<feature type="region of interest" description="Disordered" evidence="1">
    <location>
        <begin position="875"/>
        <end position="930"/>
    </location>
</feature>
<feature type="compositionally biased region" description="Basic and acidic residues" evidence="1">
    <location>
        <begin position="910"/>
        <end position="919"/>
    </location>
</feature>
<dbReference type="Pfam" id="PF08729">
    <property type="entry name" value="HUN"/>
    <property type="match status" value="1"/>
</dbReference>
<sequence>MDPFSFAGGSLSIADICIRYGNELVKTYQAFRNAEQETQEMLLMIENHWVKMKHQIQFLNSVWDSLDADLQVHQLAVLRVLQGKLQAAILIVDGLHGDAKEDSSIKQLMRKKGDVKRVKYAILVKERLRKAVEELKEWSSMFDPSWFLIISVRNPRIDERLTEQSSIHSGPLSELKCLRDAVNTDESLDSTNKPMFILPNDMEFKRTPIKFSSSQVAKKEHEAGSTYIVDTMSLHPQANVQATTKDVRHLARTLSTMIPLTFGLLRCQGVIKNLPPASNSLKAPPKPGSISPLYGFEFVFALPQGLGTPQSLRGLLLSPIQEHPLNERFEVAKQLANSVMFVHNAQFVHKNISPETILLLRSKSSVLGMPFLVGFEKFRLADGKTYHIGDSKWQQNLYRYPTRQGMRPDSTGPFFYALATIFIPSFLGDNLVVVVDKMSAAAGVAQNRGESTSPGLSSPPSPNSPTHNTPTPHAQPNSASFSQNGQSDANIGGERFGRTIGAKNTSARKALRKKKDPETPVTNINGNASTATDGHEKPRKRARRGTSAAYKKKQAKLAEEAQAQARAREAAALQGSRQTKLEESLPNTPLPPTHFDVPAIRAPPQNGNNEAIPVPQINTQNITSHSRPTSGQNYDPIRSSTVAPRPSSPLSTVSAPQKPPMYSSPGASAPSSIYSLIEQPATNVSPYNFPQQPKRDNDTKAPSPPEAKRPQLSPPIPILAQPPPITTPKDVASTILPTPISNTANVMEFDTEQPQESTNNTISVPKKPSPKASTGVSSSSHSPKPIGRQKEAPPPLPTGSGLLSGAIFGGGYDASGPEKIAPTVVLDVRLDGDNQYVNFTRLAEDRYGFNALHPRLAAQRERLARVAAAGAALENAHKNGGNSGSGDEMSVDLSDGEADNSNIEMGGMQDGERIPKSGEETGEAGVVKKPRKRMMKEDMYDKQDDFIDDTELIWEEQAATSKDGFFVYSGPLIPPGEEPTVERAEPAKRGRGGGRGRGGATRGGARGTTKDGAKVPGRKPRVTKAMKEQIDREKAQRENLAVLASKPAGYVNPPT</sequence>
<feature type="compositionally biased region" description="Polar residues" evidence="1">
    <location>
        <begin position="752"/>
        <end position="763"/>
    </location>
</feature>
<feature type="region of interest" description="Disordered" evidence="1">
    <location>
        <begin position="683"/>
        <end position="728"/>
    </location>
</feature>